<dbReference type="Gene3D" id="2.30.30.40">
    <property type="entry name" value="SH3 Domains"/>
    <property type="match status" value="1"/>
</dbReference>
<dbReference type="PANTHER" id="PTHR45827">
    <property type="entry name" value="SORTING NEXIN"/>
    <property type="match status" value="1"/>
</dbReference>
<dbReference type="Gene3D" id="3.30.1520.10">
    <property type="entry name" value="Phox-like domain"/>
    <property type="match status" value="1"/>
</dbReference>
<dbReference type="GO" id="GO:0006897">
    <property type="term" value="P:endocytosis"/>
    <property type="evidence" value="ECO:0007669"/>
    <property type="project" value="TreeGrafter"/>
</dbReference>
<dbReference type="InterPro" id="IPR001452">
    <property type="entry name" value="SH3_domain"/>
</dbReference>
<feature type="region of interest" description="Disordered" evidence="7">
    <location>
        <begin position="70"/>
        <end position="111"/>
    </location>
</feature>
<dbReference type="InterPro" id="IPR027267">
    <property type="entry name" value="AH/BAR_dom_sf"/>
</dbReference>
<evidence type="ECO:0000256" key="4">
    <source>
        <dbReference type="ARBA" id="ARBA00023136"/>
    </source>
</evidence>
<dbReference type="GO" id="GO:0030659">
    <property type="term" value="C:cytoplasmic vesicle membrane"/>
    <property type="evidence" value="ECO:0007669"/>
    <property type="project" value="UniProtKB-SubCell"/>
</dbReference>
<comment type="similarity">
    <text evidence="2">Belongs to the sorting nexin family.</text>
</comment>
<comment type="subcellular location">
    <subcellularLocation>
        <location evidence="1">Cytoplasmic vesicle membrane</location>
    </subcellularLocation>
</comment>
<dbReference type="CDD" id="cd00174">
    <property type="entry name" value="SH3"/>
    <property type="match status" value="1"/>
</dbReference>
<proteinExistence type="inferred from homology"/>
<evidence type="ECO:0000256" key="3">
    <source>
        <dbReference type="ARBA" id="ARBA00022443"/>
    </source>
</evidence>
<dbReference type="SUPFAM" id="SSF64268">
    <property type="entry name" value="PX domain"/>
    <property type="match status" value="1"/>
</dbReference>
<evidence type="ECO:0000256" key="2">
    <source>
        <dbReference type="ARBA" id="ARBA00010883"/>
    </source>
</evidence>
<dbReference type="EMBL" id="KE346366">
    <property type="protein sequence ID" value="KJE94198.1"/>
    <property type="molecule type" value="Genomic_DNA"/>
</dbReference>
<evidence type="ECO:0000256" key="6">
    <source>
        <dbReference type="PROSITE-ProRule" id="PRU00192"/>
    </source>
</evidence>
<dbReference type="InParanoid" id="A0A0D2WS53"/>
<feature type="compositionally biased region" description="Polar residues" evidence="7">
    <location>
        <begin position="96"/>
        <end position="107"/>
    </location>
</feature>
<dbReference type="OrthoDB" id="10254720at2759"/>
<dbReference type="Pfam" id="PF14604">
    <property type="entry name" value="SH3_9"/>
    <property type="match status" value="1"/>
</dbReference>
<dbReference type="SMART" id="SM00326">
    <property type="entry name" value="SH3"/>
    <property type="match status" value="1"/>
</dbReference>
<dbReference type="PROSITE" id="PS50195">
    <property type="entry name" value="PX"/>
    <property type="match status" value="1"/>
</dbReference>
<dbReference type="AlphaFoldDB" id="A0A0D2WS53"/>
<dbReference type="SMART" id="SM00312">
    <property type="entry name" value="PX"/>
    <property type="match status" value="1"/>
</dbReference>
<dbReference type="SUPFAM" id="SSF50044">
    <property type="entry name" value="SH3-domain"/>
    <property type="match status" value="1"/>
</dbReference>
<evidence type="ECO:0000313" key="10">
    <source>
        <dbReference type="EMBL" id="KJE94198.1"/>
    </source>
</evidence>
<keyword evidence="11" id="KW-1185">Reference proteome</keyword>
<dbReference type="Pfam" id="PF10456">
    <property type="entry name" value="BAR_3_WASP_bdg"/>
    <property type="match status" value="1"/>
</dbReference>
<keyword evidence="4" id="KW-0472">Membrane</keyword>
<evidence type="ECO:0000313" key="11">
    <source>
        <dbReference type="Proteomes" id="UP000008743"/>
    </source>
</evidence>
<evidence type="ECO:0000256" key="7">
    <source>
        <dbReference type="SAM" id="MobiDB-lite"/>
    </source>
</evidence>
<dbReference type="InterPro" id="IPR001683">
    <property type="entry name" value="PX_dom"/>
</dbReference>
<feature type="domain" description="SH3" evidence="8">
    <location>
        <begin position="1"/>
        <end position="58"/>
    </location>
</feature>
<dbReference type="Proteomes" id="UP000008743">
    <property type="component" value="Unassembled WGS sequence"/>
</dbReference>
<evidence type="ECO:0000256" key="5">
    <source>
        <dbReference type="ARBA" id="ARBA00023329"/>
    </source>
</evidence>
<dbReference type="PANTHER" id="PTHR45827:SF1">
    <property type="entry name" value="SORTING NEXIN"/>
    <property type="match status" value="1"/>
</dbReference>
<protein>
    <submittedName>
        <fullName evidence="10">Sorting nexin associated protein 1</fullName>
    </submittedName>
</protein>
<dbReference type="Pfam" id="PF00787">
    <property type="entry name" value="PX"/>
    <property type="match status" value="1"/>
</dbReference>
<dbReference type="Gene3D" id="1.20.1270.60">
    <property type="entry name" value="Arfaptin homology (AH) domain/BAR domain"/>
    <property type="match status" value="1"/>
</dbReference>
<gene>
    <name evidence="10" type="ORF">CAOG_004878</name>
</gene>
<evidence type="ECO:0000256" key="1">
    <source>
        <dbReference type="ARBA" id="ARBA00004156"/>
    </source>
</evidence>
<evidence type="ECO:0000259" key="9">
    <source>
        <dbReference type="PROSITE" id="PS50195"/>
    </source>
</evidence>
<feature type="compositionally biased region" description="Acidic residues" evidence="7">
    <location>
        <begin position="76"/>
        <end position="88"/>
    </location>
</feature>
<dbReference type="InterPro" id="IPR019497">
    <property type="entry name" value="Sorting_nexin_WASP-bd-dom"/>
</dbReference>
<keyword evidence="3 6" id="KW-0728">SH3 domain</keyword>
<dbReference type="InterPro" id="IPR036871">
    <property type="entry name" value="PX_dom_sf"/>
</dbReference>
<dbReference type="PhylomeDB" id="A0A0D2WS53"/>
<organism evidence="10 11">
    <name type="scientific">Capsaspora owczarzaki (strain ATCC 30864)</name>
    <dbReference type="NCBI Taxonomy" id="595528"/>
    <lineage>
        <taxon>Eukaryota</taxon>
        <taxon>Filasterea</taxon>
        <taxon>Capsaspora</taxon>
    </lineage>
</organism>
<dbReference type="GO" id="GO:0016197">
    <property type="term" value="P:endosomal transport"/>
    <property type="evidence" value="ECO:0007669"/>
    <property type="project" value="TreeGrafter"/>
</dbReference>
<dbReference type="PRINTS" id="PR00452">
    <property type="entry name" value="SH3DOMAIN"/>
</dbReference>
<dbReference type="eggNOG" id="KOG2528">
    <property type="taxonomic scope" value="Eukaryota"/>
</dbReference>
<dbReference type="GO" id="GO:0035091">
    <property type="term" value="F:phosphatidylinositol binding"/>
    <property type="evidence" value="ECO:0007669"/>
    <property type="project" value="InterPro"/>
</dbReference>
<dbReference type="InterPro" id="IPR036028">
    <property type="entry name" value="SH3-like_dom_sf"/>
</dbReference>
<dbReference type="PROSITE" id="PS50002">
    <property type="entry name" value="SH3"/>
    <property type="match status" value="1"/>
</dbReference>
<dbReference type="GO" id="GO:0005886">
    <property type="term" value="C:plasma membrane"/>
    <property type="evidence" value="ECO:0007669"/>
    <property type="project" value="TreeGrafter"/>
</dbReference>
<dbReference type="STRING" id="595528.A0A0D2WS53"/>
<accession>A0A0D2WS53</accession>
<dbReference type="FunFam" id="3.30.1520.10:FF:000004">
    <property type="entry name" value="Sorting nexin"/>
    <property type="match status" value="1"/>
</dbReference>
<feature type="domain" description="PX" evidence="9">
    <location>
        <begin position="165"/>
        <end position="275"/>
    </location>
</feature>
<name>A0A0D2WS53_CAPO3</name>
<reference evidence="11" key="1">
    <citation type="submission" date="2011-02" db="EMBL/GenBank/DDBJ databases">
        <title>The Genome Sequence of Capsaspora owczarzaki ATCC 30864.</title>
        <authorList>
            <person name="Russ C."/>
            <person name="Cuomo C."/>
            <person name="Burger G."/>
            <person name="Gray M.W."/>
            <person name="Holland P.W.H."/>
            <person name="King N."/>
            <person name="Lang F.B.F."/>
            <person name="Roger A.J."/>
            <person name="Ruiz-Trillo I."/>
            <person name="Young S.K."/>
            <person name="Zeng Q."/>
            <person name="Gargeya S."/>
            <person name="Alvarado L."/>
            <person name="Berlin A."/>
            <person name="Chapman S.B."/>
            <person name="Chen Z."/>
            <person name="Freedman E."/>
            <person name="Gellesch M."/>
            <person name="Goldberg J."/>
            <person name="Griggs A."/>
            <person name="Gujja S."/>
            <person name="Heilman E."/>
            <person name="Heiman D."/>
            <person name="Howarth C."/>
            <person name="Mehta T."/>
            <person name="Neiman D."/>
            <person name="Pearson M."/>
            <person name="Roberts A."/>
            <person name="Saif S."/>
            <person name="Shea T."/>
            <person name="Shenoy N."/>
            <person name="Sisk P."/>
            <person name="Stolte C."/>
            <person name="Sykes S."/>
            <person name="White J."/>
            <person name="Yandava C."/>
            <person name="Haas B."/>
            <person name="Nusbaum C."/>
            <person name="Birren B."/>
        </authorList>
    </citation>
    <scope>NUCLEOTIDE SEQUENCE</scope>
    <source>
        <strain evidence="11">ATCC 30864</strain>
    </source>
</reference>
<dbReference type="GO" id="GO:0097320">
    <property type="term" value="P:plasma membrane tubulation"/>
    <property type="evidence" value="ECO:0007669"/>
    <property type="project" value="TreeGrafter"/>
</dbReference>
<evidence type="ECO:0000259" key="8">
    <source>
        <dbReference type="PROSITE" id="PS50002"/>
    </source>
</evidence>
<keyword evidence="5" id="KW-0968">Cytoplasmic vesicle</keyword>
<dbReference type="CDD" id="cd06862">
    <property type="entry name" value="PX_SNX9_18_like"/>
    <property type="match status" value="1"/>
</dbReference>
<sequence length="510" mass="56968">MTQARALYDYEGGEGELSFFTDNVIQVTDKGSGDGWWMGVLNGQMGYFPESYLPSSPAARALPSRALPVPTAAAAADDEENWDDDDAEPVPATRGATRSTSNASSAGYGTAARRGTVRRNLNRFSAFVKTGGEAFLMAESIDKVPSDLVVRVVAGPRWLDAPQYFSVSVTEPTKKSKFHGVKSFIAYNVMPSHTGVAVSRRYKHFDWLYERLTEKFASLSIPPLPDKSAMGRYEEEFIKLRQQQLQRWLTRLARHPVISQCEALNHFLTCNGEEKEWKAGKRKAEKDECIGGKFFMCISAPDGNVPPDADTQVESFGKFVRGMERRMDKVRECGERFSSFSQDIKTEVQRVGHAFGDLTSDDWKDEGHPCTPLTKAIEFTSTTLNEIGQSFADQPAKDMTPLLADTAEYLGILPTYPSIVDTHTSAYNRLKETTKLQEQGKADGSDVAAVQQRCEVISNVTLSELDRFHTERNFDTKLSMETYLASQIEFYQQIVGKLQNALQKFQDIPQ</sequence>